<reference evidence="3" key="3">
    <citation type="submission" date="2015-04" db="UniProtKB">
        <authorList>
            <consortium name="EnsemblPlants"/>
        </authorList>
    </citation>
    <scope>IDENTIFICATION</scope>
</reference>
<evidence type="ECO:0000313" key="4">
    <source>
        <dbReference type="Proteomes" id="UP000032180"/>
    </source>
</evidence>
<evidence type="ECO:0000313" key="3">
    <source>
        <dbReference type="EnsemblPlants" id="LPERR01G39040.1"/>
    </source>
</evidence>
<name>A0A0D9VAJ5_9ORYZ</name>
<dbReference type="InterPro" id="IPR001810">
    <property type="entry name" value="F-box_dom"/>
</dbReference>
<dbReference type="Proteomes" id="UP000032180">
    <property type="component" value="Chromosome 1"/>
</dbReference>
<dbReference type="HOGENOM" id="CLU_010721_4_1_1"/>
<dbReference type="PANTHER" id="PTHR34145">
    <property type="entry name" value="OS02G0105600 PROTEIN"/>
    <property type="match status" value="1"/>
</dbReference>
<dbReference type="Pfam" id="PF00646">
    <property type="entry name" value="F-box"/>
    <property type="match status" value="1"/>
</dbReference>
<evidence type="ECO:0000259" key="2">
    <source>
        <dbReference type="Pfam" id="PF23622"/>
    </source>
</evidence>
<organism evidence="3 4">
    <name type="scientific">Leersia perrieri</name>
    <dbReference type="NCBI Taxonomy" id="77586"/>
    <lineage>
        <taxon>Eukaryota</taxon>
        <taxon>Viridiplantae</taxon>
        <taxon>Streptophyta</taxon>
        <taxon>Embryophyta</taxon>
        <taxon>Tracheophyta</taxon>
        <taxon>Spermatophyta</taxon>
        <taxon>Magnoliopsida</taxon>
        <taxon>Liliopsida</taxon>
        <taxon>Poales</taxon>
        <taxon>Poaceae</taxon>
        <taxon>BOP clade</taxon>
        <taxon>Oryzoideae</taxon>
        <taxon>Oryzeae</taxon>
        <taxon>Oryzinae</taxon>
        <taxon>Leersia</taxon>
    </lineage>
</organism>
<dbReference type="STRING" id="77586.A0A0D9VAJ5"/>
<dbReference type="InterPro" id="IPR055357">
    <property type="entry name" value="LRR_At1g61320_AtMIF1"/>
</dbReference>
<dbReference type="Gene3D" id="3.80.10.10">
    <property type="entry name" value="Ribonuclease Inhibitor"/>
    <property type="match status" value="1"/>
</dbReference>
<dbReference type="Gramene" id="LPERR01G39040.1">
    <property type="protein sequence ID" value="LPERR01G39040.1"/>
    <property type="gene ID" value="LPERR01G39040"/>
</dbReference>
<dbReference type="AlphaFoldDB" id="A0A0D9VAJ5"/>
<dbReference type="EnsemblPlants" id="LPERR01G39040.1">
    <property type="protein sequence ID" value="LPERR01G39040.1"/>
    <property type="gene ID" value="LPERR01G39040"/>
</dbReference>
<reference evidence="4" key="2">
    <citation type="submission" date="2013-12" db="EMBL/GenBank/DDBJ databases">
        <authorList>
            <person name="Yu Y."/>
            <person name="Lee S."/>
            <person name="de Baynast K."/>
            <person name="Wissotski M."/>
            <person name="Liu L."/>
            <person name="Talag J."/>
            <person name="Goicoechea J."/>
            <person name="Angelova A."/>
            <person name="Jetty R."/>
            <person name="Kudrna D."/>
            <person name="Golser W."/>
            <person name="Rivera L."/>
            <person name="Zhang J."/>
            <person name="Wing R."/>
        </authorList>
    </citation>
    <scope>NUCLEOTIDE SEQUENCE</scope>
</reference>
<dbReference type="SUPFAM" id="SSF81383">
    <property type="entry name" value="F-box domain"/>
    <property type="match status" value="1"/>
</dbReference>
<feature type="domain" description="At1g61320/AtMIF1 LRR" evidence="2">
    <location>
        <begin position="120"/>
        <end position="508"/>
    </location>
</feature>
<dbReference type="InterPro" id="IPR032675">
    <property type="entry name" value="LRR_dom_sf"/>
</dbReference>
<dbReference type="eggNOG" id="ENOG502RYMX">
    <property type="taxonomic scope" value="Eukaryota"/>
</dbReference>
<reference evidence="3 4" key="1">
    <citation type="submission" date="2012-08" db="EMBL/GenBank/DDBJ databases">
        <title>Oryza genome evolution.</title>
        <authorList>
            <person name="Wing R.A."/>
        </authorList>
    </citation>
    <scope>NUCLEOTIDE SEQUENCE</scope>
</reference>
<feature type="domain" description="F-box" evidence="1">
    <location>
        <begin position="51"/>
        <end position="89"/>
    </location>
</feature>
<proteinExistence type="predicted"/>
<sequence>MAIRTRSAVAVKPNPVTSYAADGLIALPARRKGLPCQQDENSHGSAHIEIPILPEDIWRHIHSLMPMRDAARAACVSHSFLSSWRYHPNLNFSSETLGLDKNACGRDKLARVFYGKVDHILKRHSGTGVKKLKIQINSIYSSEGSGYLNNWLQIAVKPGIEELTFVLIQYKANYDFPCSLLSNGSGDSVQYLHLSNCSFHPSVTLGCLRSLTRLHLCLVRITDDELGCLLSYSLALKRLEIRYCYKIVCLKVPCLLQRLRSLEVFTGGAKLERIVNEAPNVSSFAFEVRNTVQLSLGETLQMKSLEMVCPGYVFHACAKLPSSMPNLESLTISSSKEIAPATTLSSKFLYLRHLSIALIGSTFSPAYDYLSLASFINAAPSLENFNLNVWQRYMQNVSIFADSTDLRRMKEAQQHQSLKSVRITAFSSAKSLVELTCHILETATSLEFLTLEALQSCMRCTARGNNTGKCSSVPRNILMEGLRGVVAIRRYIEPRVPPTVKLHVLEPCCSCHGIEL</sequence>
<dbReference type="PANTHER" id="PTHR34145:SF43">
    <property type="entry name" value="F-BOX DOMAIN PROTEIN"/>
    <property type="match status" value="1"/>
</dbReference>
<dbReference type="InterPro" id="IPR036047">
    <property type="entry name" value="F-box-like_dom_sf"/>
</dbReference>
<dbReference type="SUPFAM" id="SSF52058">
    <property type="entry name" value="L domain-like"/>
    <property type="match status" value="1"/>
</dbReference>
<keyword evidence="4" id="KW-1185">Reference proteome</keyword>
<protein>
    <submittedName>
        <fullName evidence="3">Uncharacterized protein</fullName>
    </submittedName>
</protein>
<evidence type="ECO:0000259" key="1">
    <source>
        <dbReference type="Pfam" id="PF00646"/>
    </source>
</evidence>
<accession>A0A0D9VAJ5</accession>
<dbReference type="InterPro" id="IPR053772">
    <property type="entry name" value="At1g61320/At1g61330-like"/>
</dbReference>
<dbReference type="Pfam" id="PF23622">
    <property type="entry name" value="LRR_At1g61320_AtMIF1"/>
    <property type="match status" value="1"/>
</dbReference>